<protein>
    <submittedName>
        <fullName evidence="2">Uncharacterized protein</fullName>
    </submittedName>
</protein>
<proteinExistence type="evidence at transcript level"/>
<dbReference type="EMBL" id="BT139567">
    <property type="protein sequence ID" value="AFK39362.1"/>
    <property type="molecule type" value="mRNA"/>
</dbReference>
<organism evidence="2">
    <name type="scientific">Lotus japonicus</name>
    <name type="common">Lotus corniculatus var. japonicus</name>
    <dbReference type="NCBI Taxonomy" id="34305"/>
    <lineage>
        <taxon>Eukaryota</taxon>
        <taxon>Viridiplantae</taxon>
        <taxon>Streptophyta</taxon>
        <taxon>Embryophyta</taxon>
        <taxon>Tracheophyta</taxon>
        <taxon>Spermatophyta</taxon>
        <taxon>Magnoliopsida</taxon>
        <taxon>eudicotyledons</taxon>
        <taxon>Gunneridae</taxon>
        <taxon>Pentapetalae</taxon>
        <taxon>rosids</taxon>
        <taxon>fabids</taxon>
        <taxon>Fabales</taxon>
        <taxon>Fabaceae</taxon>
        <taxon>Papilionoideae</taxon>
        <taxon>50 kb inversion clade</taxon>
        <taxon>NPAAA clade</taxon>
        <taxon>Hologalegina</taxon>
        <taxon>robinioid clade</taxon>
        <taxon>Loteae</taxon>
        <taxon>Lotus</taxon>
    </lineage>
</organism>
<accession>I3SGH0</accession>
<name>I3SGH0_LOTJA</name>
<dbReference type="AlphaFoldDB" id="I3SGH0"/>
<evidence type="ECO:0000256" key="1">
    <source>
        <dbReference type="SAM" id="MobiDB-lite"/>
    </source>
</evidence>
<sequence>MKLGDAANATKFVHLFRFKISSLSSSSSSSTSRFNTFTSTTNCIKWKPDSVLRTLLKSKTLHLPFSPRCSFNFQTHLTATASYLRNFRFSGGGSIVLGLTVASASAATVAHAMDAGDAFVDDPRNDSQDPSKEEEKWGPICGI</sequence>
<feature type="region of interest" description="Disordered" evidence="1">
    <location>
        <begin position="119"/>
        <end position="143"/>
    </location>
</feature>
<evidence type="ECO:0000313" key="2">
    <source>
        <dbReference type="EMBL" id="AFK39362.1"/>
    </source>
</evidence>
<feature type="compositionally biased region" description="Basic and acidic residues" evidence="1">
    <location>
        <begin position="121"/>
        <end position="137"/>
    </location>
</feature>
<reference evidence="2" key="1">
    <citation type="submission" date="2012-05" db="EMBL/GenBank/DDBJ databases">
        <authorList>
            <person name="Krishnakumar V."/>
            <person name="Cheung F."/>
            <person name="Xiao Y."/>
            <person name="Chan A."/>
            <person name="Moskal W.A."/>
            <person name="Town C.D."/>
        </authorList>
    </citation>
    <scope>NUCLEOTIDE SEQUENCE</scope>
</reference>